<protein>
    <submittedName>
        <fullName evidence="2">Uncharacterized protein</fullName>
    </submittedName>
</protein>
<dbReference type="AlphaFoldDB" id="A0A9N7THZ8"/>
<dbReference type="EMBL" id="CADEAL010000049">
    <property type="protein sequence ID" value="CAB1413322.1"/>
    <property type="molecule type" value="Genomic_DNA"/>
</dbReference>
<organism evidence="2 3">
    <name type="scientific">Pleuronectes platessa</name>
    <name type="common">European plaice</name>
    <dbReference type="NCBI Taxonomy" id="8262"/>
    <lineage>
        <taxon>Eukaryota</taxon>
        <taxon>Metazoa</taxon>
        <taxon>Chordata</taxon>
        <taxon>Craniata</taxon>
        <taxon>Vertebrata</taxon>
        <taxon>Euteleostomi</taxon>
        <taxon>Actinopterygii</taxon>
        <taxon>Neopterygii</taxon>
        <taxon>Teleostei</taxon>
        <taxon>Neoteleostei</taxon>
        <taxon>Acanthomorphata</taxon>
        <taxon>Carangaria</taxon>
        <taxon>Pleuronectiformes</taxon>
        <taxon>Pleuronectoidei</taxon>
        <taxon>Pleuronectidae</taxon>
        <taxon>Pleuronectes</taxon>
    </lineage>
</organism>
<proteinExistence type="predicted"/>
<feature type="region of interest" description="Disordered" evidence="1">
    <location>
        <begin position="27"/>
        <end position="164"/>
    </location>
</feature>
<evidence type="ECO:0000256" key="1">
    <source>
        <dbReference type="SAM" id="MobiDB-lite"/>
    </source>
</evidence>
<keyword evidence="3" id="KW-1185">Reference proteome</keyword>
<reference evidence="2" key="1">
    <citation type="submission" date="2020-03" db="EMBL/GenBank/DDBJ databases">
        <authorList>
            <person name="Weist P."/>
        </authorList>
    </citation>
    <scope>NUCLEOTIDE SEQUENCE</scope>
</reference>
<evidence type="ECO:0000313" key="3">
    <source>
        <dbReference type="Proteomes" id="UP001153269"/>
    </source>
</evidence>
<dbReference type="Proteomes" id="UP001153269">
    <property type="component" value="Unassembled WGS sequence"/>
</dbReference>
<name>A0A9N7THZ8_PLEPL</name>
<feature type="compositionally biased region" description="Basic and acidic residues" evidence="1">
    <location>
        <begin position="63"/>
        <end position="77"/>
    </location>
</feature>
<evidence type="ECO:0000313" key="2">
    <source>
        <dbReference type="EMBL" id="CAB1413322.1"/>
    </source>
</evidence>
<feature type="compositionally biased region" description="Gly residues" evidence="1">
    <location>
        <begin position="98"/>
        <end position="107"/>
    </location>
</feature>
<gene>
    <name evidence="2" type="ORF">PLEPLA_LOCUS1022</name>
</gene>
<accession>A0A9N7THZ8</accession>
<comment type="caution">
    <text evidence="2">The sequence shown here is derived from an EMBL/GenBank/DDBJ whole genome shotgun (WGS) entry which is preliminary data.</text>
</comment>
<sequence length="164" mass="17733">MCSIQRLRALVDERLSAAAEEICCGASSARSPELHKPQDQPQQQQDERCEPDWTSALEQDHEEPEKNPEELPSKEEDQPVSFVFTGPHFKNELNHQSPGGGGGGGGDPPQSTSAEPAETKAEDGSVGSPSDNSGSDGTSKWKTKKKKGPRLQTALKLHVLPQPR</sequence>